<dbReference type="RefSeq" id="WP_150565300.1">
    <property type="nucleotide sequence ID" value="NZ_CABPSD010000001.1"/>
</dbReference>
<organism evidence="1 2">
    <name type="scientific">Pandoraea morbifera</name>
    <dbReference type="NCBI Taxonomy" id="2508300"/>
    <lineage>
        <taxon>Bacteria</taxon>
        <taxon>Pseudomonadati</taxon>
        <taxon>Pseudomonadota</taxon>
        <taxon>Betaproteobacteria</taxon>
        <taxon>Burkholderiales</taxon>
        <taxon>Burkholderiaceae</taxon>
        <taxon>Pandoraea</taxon>
    </lineage>
</organism>
<protein>
    <submittedName>
        <fullName evidence="1">Uncharacterized protein</fullName>
    </submittedName>
</protein>
<proteinExistence type="predicted"/>
<sequence length="102" mass="11727">MLTDSQLTRFFKDKTDLTFSDFNYHRSGDYHAITNTTGKTVFAGHYADFMCKMTVKPDSPEKGRVHEELERAYSAERLQDRLTSKLPVNEPARKLAVVRGKI</sequence>
<dbReference type="AlphaFoldDB" id="A0A5E4S114"/>
<dbReference type="Proteomes" id="UP000368474">
    <property type="component" value="Unassembled WGS sequence"/>
</dbReference>
<accession>A0A5E4S114</accession>
<name>A0A5E4S114_9BURK</name>
<evidence type="ECO:0000313" key="2">
    <source>
        <dbReference type="Proteomes" id="UP000368474"/>
    </source>
</evidence>
<dbReference type="EMBL" id="CABPSD010000001">
    <property type="protein sequence ID" value="VVD69085.1"/>
    <property type="molecule type" value="Genomic_DNA"/>
</dbReference>
<evidence type="ECO:0000313" key="1">
    <source>
        <dbReference type="EMBL" id="VVD69085.1"/>
    </source>
</evidence>
<keyword evidence="2" id="KW-1185">Reference proteome</keyword>
<gene>
    <name evidence="1" type="ORF">PMO31116_00504</name>
</gene>
<reference evidence="1 2" key="1">
    <citation type="submission" date="2019-08" db="EMBL/GenBank/DDBJ databases">
        <authorList>
            <person name="Peeters C."/>
        </authorList>
    </citation>
    <scope>NUCLEOTIDE SEQUENCE [LARGE SCALE GENOMIC DNA]</scope>
    <source>
        <strain evidence="1 2">LMG 31116</strain>
    </source>
</reference>